<dbReference type="SUPFAM" id="SSF54570">
    <property type="entry name" value="Ribosomal protein S19"/>
    <property type="match status" value="1"/>
</dbReference>
<evidence type="ECO:0000256" key="5">
    <source>
        <dbReference type="RuleBase" id="RU003485"/>
    </source>
</evidence>
<evidence type="ECO:0000256" key="1">
    <source>
        <dbReference type="ARBA" id="ARBA00007345"/>
    </source>
</evidence>
<keyword evidence="2 5" id="KW-0689">Ribosomal protein</keyword>
<dbReference type="GO" id="GO:0022627">
    <property type="term" value="C:cytosolic small ribosomal subunit"/>
    <property type="evidence" value="ECO:0007669"/>
    <property type="project" value="TreeGrafter"/>
</dbReference>
<dbReference type="InterPro" id="IPR023575">
    <property type="entry name" value="Ribosomal_uS19_SF"/>
</dbReference>
<evidence type="ECO:0000313" key="6">
    <source>
        <dbReference type="Ensembl" id="ENSCPOP00000016332.2"/>
    </source>
</evidence>
<protein>
    <recommendedName>
        <fullName evidence="4">40S ribosomal protein S15</fullName>
    </recommendedName>
</protein>
<dbReference type="PRINTS" id="PR00975">
    <property type="entry name" value="RIBOSOMALS19"/>
</dbReference>
<keyword evidence="3 5" id="KW-0687">Ribonucleoprotein</keyword>
<name>H0W048_CAVPO</name>
<dbReference type="GO" id="GO:0006412">
    <property type="term" value="P:translation"/>
    <property type="evidence" value="ECO:0007669"/>
    <property type="project" value="InterPro"/>
</dbReference>
<reference evidence="6" key="2">
    <citation type="submission" date="2025-08" db="UniProtKB">
        <authorList>
            <consortium name="Ensembl"/>
        </authorList>
    </citation>
    <scope>IDENTIFICATION</scope>
    <source>
        <strain evidence="6">2N</strain>
    </source>
</reference>
<accession>H0W048</accession>
<evidence type="ECO:0000256" key="3">
    <source>
        <dbReference type="ARBA" id="ARBA00023274"/>
    </source>
</evidence>
<dbReference type="PANTHER" id="PTHR11880:SF2">
    <property type="entry name" value="SMALL RIBOSOMAL SUBUNIT PROTEIN US19"/>
    <property type="match status" value="1"/>
</dbReference>
<dbReference type="Proteomes" id="UP000005447">
    <property type="component" value="Unassembled WGS sequence"/>
</dbReference>
<dbReference type="HOGENOM" id="CLU_097347_4_0_1"/>
<keyword evidence="7" id="KW-1185">Reference proteome</keyword>
<dbReference type="HAMAP" id="MF_00531">
    <property type="entry name" value="Ribosomal_uS19"/>
    <property type="match status" value="1"/>
</dbReference>
<dbReference type="EMBL" id="AAKN02050297">
    <property type="status" value="NOT_ANNOTATED_CDS"/>
    <property type="molecule type" value="Genomic_DNA"/>
</dbReference>
<proteinExistence type="inferred from homology"/>
<dbReference type="InterPro" id="IPR002222">
    <property type="entry name" value="Ribosomal_uS19"/>
</dbReference>
<dbReference type="PANTHER" id="PTHR11880">
    <property type="entry name" value="RIBOSOMAL PROTEIN S19P FAMILY MEMBER"/>
    <property type="match status" value="1"/>
</dbReference>
<comment type="similarity">
    <text evidence="1 5">Belongs to the universal ribosomal protein uS19 family.</text>
</comment>
<dbReference type="VEuPathDB" id="HostDB:ENSCPOG00000019542"/>
<dbReference type="eggNOG" id="KOG0898">
    <property type="taxonomic scope" value="Eukaryota"/>
</dbReference>
<dbReference type="GeneTree" id="ENSGT00390000000475"/>
<dbReference type="Pfam" id="PF00203">
    <property type="entry name" value="Ribosomal_S19"/>
    <property type="match status" value="1"/>
</dbReference>
<reference evidence="6" key="3">
    <citation type="submission" date="2025-09" db="UniProtKB">
        <authorList>
            <consortium name="Ensembl"/>
        </authorList>
    </citation>
    <scope>IDENTIFICATION</scope>
    <source>
        <strain evidence="6">2N</strain>
    </source>
</reference>
<evidence type="ECO:0000313" key="7">
    <source>
        <dbReference type="Proteomes" id="UP000005447"/>
    </source>
</evidence>
<dbReference type="GO" id="GO:0003735">
    <property type="term" value="F:structural constituent of ribosome"/>
    <property type="evidence" value="ECO:0007669"/>
    <property type="project" value="InterPro"/>
</dbReference>
<dbReference type="OMA" id="RAMIILP"/>
<dbReference type="GO" id="GO:0000028">
    <property type="term" value="P:ribosomal small subunit assembly"/>
    <property type="evidence" value="ECO:0007669"/>
    <property type="project" value="TreeGrafter"/>
</dbReference>
<organism evidence="6 7">
    <name type="scientific">Cavia porcellus</name>
    <name type="common">Guinea pig</name>
    <dbReference type="NCBI Taxonomy" id="10141"/>
    <lineage>
        <taxon>Eukaryota</taxon>
        <taxon>Metazoa</taxon>
        <taxon>Chordata</taxon>
        <taxon>Craniata</taxon>
        <taxon>Vertebrata</taxon>
        <taxon>Euteleostomi</taxon>
        <taxon>Mammalia</taxon>
        <taxon>Eutheria</taxon>
        <taxon>Euarchontoglires</taxon>
        <taxon>Glires</taxon>
        <taxon>Rodentia</taxon>
        <taxon>Hystricomorpha</taxon>
        <taxon>Caviidae</taxon>
        <taxon>Cavia</taxon>
    </lineage>
</organism>
<dbReference type="InParanoid" id="H0W048"/>
<dbReference type="Ensembl" id="ENSCPOT00000023531.2">
    <property type="protein sequence ID" value="ENSCPOP00000016332.2"/>
    <property type="gene ID" value="ENSCPOG00000019542.2"/>
</dbReference>
<dbReference type="AlphaFoldDB" id="H0W048"/>
<sequence>TFRNFTYCSMDLDHQLLDTSYEHLMQLRKEAQPMRKPEVVKTHLRAMIILPRMVGSMVGAYSGKTFNQVEINPEIISHYQGEFSITYKLVKHGWLGIGTSHSSLFILPQVAA</sequence>
<dbReference type="STRING" id="10141.ENSCPOP00000016332"/>
<evidence type="ECO:0000256" key="4">
    <source>
        <dbReference type="ARBA" id="ARBA00035469"/>
    </source>
</evidence>
<evidence type="ECO:0000256" key="2">
    <source>
        <dbReference type="ARBA" id="ARBA00022980"/>
    </source>
</evidence>
<reference evidence="7" key="1">
    <citation type="journal article" date="2011" name="Nature">
        <title>A high-resolution map of human evolutionary constraint using 29 mammals.</title>
        <authorList>
            <person name="Lindblad-Toh K."/>
            <person name="Garber M."/>
            <person name="Zuk O."/>
            <person name="Lin M.F."/>
            <person name="Parker B.J."/>
            <person name="Washietl S."/>
            <person name="Kheradpour P."/>
            <person name="Ernst J."/>
            <person name="Jordan G."/>
            <person name="Mauceli E."/>
            <person name="Ward L.D."/>
            <person name="Lowe C.B."/>
            <person name="Holloway A.K."/>
            <person name="Clamp M."/>
            <person name="Gnerre S."/>
            <person name="Alfoldi J."/>
            <person name="Beal K."/>
            <person name="Chang J."/>
            <person name="Clawson H."/>
            <person name="Cuff J."/>
            <person name="Di Palma F."/>
            <person name="Fitzgerald S."/>
            <person name="Flicek P."/>
            <person name="Guttman M."/>
            <person name="Hubisz M.J."/>
            <person name="Jaffe D.B."/>
            <person name="Jungreis I."/>
            <person name="Kent W.J."/>
            <person name="Kostka D."/>
            <person name="Lara M."/>
            <person name="Martins A.L."/>
            <person name="Massingham T."/>
            <person name="Moltke I."/>
            <person name="Raney B.J."/>
            <person name="Rasmussen M.D."/>
            <person name="Robinson J."/>
            <person name="Stark A."/>
            <person name="Vilella A.J."/>
            <person name="Wen J."/>
            <person name="Xie X."/>
            <person name="Zody M.C."/>
            <person name="Baldwin J."/>
            <person name="Bloom T."/>
            <person name="Chin C.W."/>
            <person name="Heiman D."/>
            <person name="Nicol R."/>
            <person name="Nusbaum C."/>
            <person name="Young S."/>
            <person name="Wilkinson J."/>
            <person name="Worley K.C."/>
            <person name="Kovar C.L."/>
            <person name="Muzny D.M."/>
            <person name="Gibbs R.A."/>
            <person name="Cree A."/>
            <person name="Dihn H.H."/>
            <person name="Fowler G."/>
            <person name="Jhangiani S."/>
            <person name="Joshi V."/>
            <person name="Lee S."/>
            <person name="Lewis L.R."/>
            <person name="Nazareth L.V."/>
            <person name="Okwuonu G."/>
            <person name="Santibanez J."/>
            <person name="Warren W.C."/>
            <person name="Mardis E.R."/>
            <person name="Weinstock G.M."/>
            <person name="Wilson R.K."/>
            <person name="Delehaunty K."/>
            <person name="Dooling D."/>
            <person name="Fronik C."/>
            <person name="Fulton L."/>
            <person name="Fulton B."/>
            <person name="Graves T."/>
            <person name="Minx P."/>
            <person name="Sodergren E."/>
            <person name="Birney E."/>
            <person name="Margulies E.H."/>
            <person name="Herrero J."/>
            <person name="Green E.D."/>
            <person name="Haussler D."/>
            <person name="Siepel A."/>
            <person name="Goldman N."/>
            <person name="Pollard K.S."/>
            <person name="Pedersen J.S."/>
            <person name="Lander E.S."/>
            <person name="Kellis M."/>
        </authorList>
    </citation>
    <scope>NUCLEOTIDE SEQUENCE [LARGE SCALE GENOMIC DNA]</scope>
    <source>
        <strain evidence="7">2N</strain>
    </source>
</reference>
<dbReference type="Gene3D" id="3.30.860.10">
    <property type="entry name" value="30s Ribosomal Protein S19, Chain A"/>
    <property type="match status" value="1"/>
</dbReference>